<dbReference type="Gene3D" id="1.10.606.20">
    <property type="match status" value="1"/>
</dbReference>
<keyword evidence="2" id="KW-0575">Peroxidase</keyword>
<organism evidence="2 3">
    <name type="scientific">Nostoc edaphicum CCNP1411</name>
    <dbReference type="NCBI Taxonomy" id="1472755"/>
    <lineage>
        <taxon>Bacteria</taxon>
        <taxon>Bacillati</taxon>
        <taxon>Cyanobacteriota</taxon>
        <taxon>Cyanophyceae</taxon>
        <taxon>Nostocales</taxon>
        <taxon>Nostocaceae</taxon>
        <taxon>Nostoc</taxon>
    </lineage>
</organism>
<dbReference type="RefSeq" id="WP_181927966.1">
    <property type="nucleotide sequence ID" value="NZ_CP054698.1"/>
</dbReference>
<feature type="compositionally biased region" description="Polar residues" evidence="1">
    <location>
        <begin position="135"/>
        <end position="146"/>
    </location>
</feature>
<keyword evidence="3" id="KW-1185">Reference proteome</keyword>
<feature type="region of interest" description="Disordered" evidence="1">
    <location>
        <begin position="299"/>
        <end position="319"/>
    </location>
</feature>
<sequence length="425" mass="45911">MLDQVINWNNVYLQAIRVNGGAPGPIARTGAILHAAIFDAVNSIEKTYKPYLGIIPAAFGASKEAAAVYAAYTVLSSVSVYPNSKEKSQSFFDTELKKARKELENSGLSLQSIDDGKELGIAAAQAIIQNRQGDGFNNNTSYTPGSQPGDWRPTGSGDAVTPNWGKVKPFSPTPIKKFRPTRPAGFDSKQDLLASVEYAAQVNEVKRLGSANSSDRTQEQTDIALFWANDLDGTYKPPGQLYTITQILSKLRGLSFSENARLFALVGLALGDAAILAWDAKYDTNLDLWRPESAIQLADTDGNSGTTADPTWRPLSPNPDGTRFSPAFPAYISGHATFGATHSGILRNFFGTDNVTFTATSEDPAARGNNGIRITRTFNSFSSAALENGRSRVYLGVHYQWDADAAYVSGTQLADFVFENLLTPI</sequence>
<dbReference type="PANTHER" id="PTHR34599:SF1">
    <property type="entry name" value="PHOSPHATIDIC ACID PHOSPHATASE TYPE 2_HALOPEROXIDASE DOMAIN-CONTAINING PROTEIN"/>
    <property type="match status" value="1"/>
</dbReference>
<dbReference type="EMBL" id="CP054698">
    <property type="protein sequence ID" value="QMS90107.1"/>
    <property type="molecule type" value="Genomic_DNA"/>
</dbReference>
<protein>
    <submittedName>
        <fullName evidence="2">Vanadium-dependent haloperoxidase</fullName>
    </submittedName>
</protein>
<dbReference type="Proteomes" id="UP000514713">
    <property type="component" value="Chromosome"/>
</dbReference>
<evidence type="ECO:0000313" key="2">
    <source>
        <dbReference type="EMBL" id="QMS90107.1"/>
    </source>
</evidence>
<dbReference type="CDD" id="cd03398">
    <property type="entry name" value="PAP2_haloperoxidase"/>
    <property type="match status" value="1"/>
</dbReference>
<accession>A0A7D7LIP5</accession>
<keyword evidence="2" id="KW-0560">Oxidoreductase</keyword>
<dbReference type="SUPFAM" id="SSF48317">
    <property type="entry name" value="Acid phosphatase/Vanadium-dependent haloperoxidase"/>
    <property type="match status" value="1"/>
</dbReference>
<dbReference type="InterPro" id="IPR052559">
    <property type="entry name" value="V-haloperoxidase"/>
</dbReference>
<dbReference type="PANTHER" id="PTHR34599">
    <property type="entry name" value="PEROXIDASE-RELATED"/>
    <property type="match status" value="1"/>
</dbReference>
<dbReference type="AlphaFoldDB" id="A0A7D7LIP5"/>
<dbReference type="KEGG" id="ned:HUN01_21885"/>
<proteinExistence type="predicted"/>
<name>A0A7D7LIP5_9NOSO</name>
<gene>
    <name evidence="2" type="ORF">HUN01_21885</name>
</gene>
<reference evidence="3" key="1">
    <citation type="submission" date="2020-06" db="EMBL/GenBank/DDBJ databases">
        <title>Nostoc edaphicum CCNP1411 genome.</title>
        <authorList>
            <person name="Fidor A."/>
            <person name="Grabski M."/>
            <person name="Gawor J."/>
            <person name="Gromadka R."/>
            <person name="Wegrzyn G."/>
            <person name="Mazur-Marzec H."/>
        </authorList>
    </citation>
    <scope>NUCLEOTIDE SEQUENCE [LARGE SCALE GENOMIC DNA]</scope>
    <source>
        <strain evidence="3">CCNP1411</strain>
    </source>
</reference>
<dbReference type="InterPro" id="IPR036938">
    <property type="entry name" value="PAP2/HPO_sf"/>
</dbReference>
<evidence type="ECO:0000313" key="3">
    <source>
        <dbReference type="Proteomes" id="UP000514713"/>
    </source>
</evidence>
<dbReference type="GO" id="GO:0004601">
    <property type="term" value="F:peroxidase activity"/>
    <property type="evidence" value="ECO:0007669"/>
    <property type="project" value="UniProtKB-KW"/>
</dbReference>
<evidence type="ECO:0000256" key="1">
    <source>
        <dbReference type="SAM" id="MobiDB-lite"/>
    </source>
</evidence>
<feature type="region of interest" description="Disordered" evidence="1">
    <location>
        <begin position="135"/>
        <end position="166"/>
    </location>
</feature>